<name>A0A8J7VZM2_9FIRM</name>
<dbReference type="RefSeq" id="WP_227016436.1">
    <property type="nucleotide sequence ID" value="NZ_JAGSND010000001.1"/>
</dbReference>
<dbReference type="CDD" id="cd01335">
    <property type="entry name" value="Radical_SAM"/>
    <property type="match status" value="1"/>
</dbReference>
<dbReference type="EMBL" id="JAGSND010000001">
    <property type="protein sequence ID" value="MBR0596300.1"/>
    <property type="molecule type" value="Genomic_DNA"/>
</dbReference>
<dbReference type="SFLD" id="SFLDS00029">
    <property type="entry name" value="Radical_SAM"/>
    <property type="match status" value="1"/>
</dbReference>
<dbReference type="SFLD" id="SFLDG01060">
    <property type="entry name" value="BATS_domain_containing"/>
    <property type="match status" value="1"/>
</dbReference>
<feature type="binding site" evidence="7">
    <location>
        <position position="77"/>
    </location>
    <ligand>
        <name>[4Fe-4S] cluster</name>
        <dbReference type="ChEBI" id="CHEBI:49883"/>
        <note>4Fe-4S-S-AdoMet</note>
    </ligand>
</feature>
<accession>A0A8J7VZM2</accession>
<dbReference type="PANTHER" id="PTHR43726:SF1">
    <property type="entry name" value="BIOTIN SYNTHASE"/>
    <property type="match status" value="1"/>
</dbReference>
<dbReference type="GO" id="GO:0051539">
    <property type="term" value="F:4 iron, 4 sulfur cluster binding"/>
    <property type="evidence" value="ECO:0007669"/>
    <property type="project" value="UniProtKB-KW"/>
</dbReference>
<comment type="cofactor">
    <cofactor evidence="7">
        <name>[4Fe-4S] cluster</name>
        <dbReference type="ChEBI" id="CHEBI:49883"/>
    </cofactor>
    <text evidence="7">Binds 1 [4Fe-4S] cluster. The cluster is coordinated with 3 cysteines and an exchangeable S-adenosyl-L-methionine.</text>
</comment>
<keyword evidence="4 7" id="KW-0408">Iron</keyword>
<feature type="binding site" evidence="8">
    <location>
        <position position="145"/>
    </location>
    <ligand>
        <name>(3R)-3-methyl-D-ornithine</name>
        <dbReference type="ChEBI" id="CHEBI:64642"/>
    </ligand>
</feature>
<feature type="domain" description="Radical SAM core" evidence="9">
    <location>
        <begin position="56"/>
        <end position="278"/>
    </location>
</feature>
<protein>
    <submittedName>
        <fullName evidence="10">[FeFe] hydrogenase H-cluster radical SAM maturase HydE</fullName>
    </submittedName>
</protein>
<reference evidence="10" key="1">
    <citation type="submission" date="2021-04" db="EMBL/GenBank/DDBJ databases">
        <title>Sinoanaerobacter chloroacetimidivorans sp. nov., an obligate anaerobic bacterium isolated from anaerobic sludge.</title>
        <authorList>
            <person name="Bao Y."/>
        </authorList>
    </citation>
    <scope>NUCLEOTIDE SEQUENCE</scope>
    <source>
        <strain evidence="10">BAD-6</strain>
    </source>
</reference>
<feature type="binding site" evidence="8">
    <location>
        <position position="170"/>
    </location>
    <ligand>
        <name>S-adenosyl-L-methionine</name>
        <dbReference type="ChEBI" id="CHEBI:59789"/>
    </ligand>
</feature>
<dbReference type="SMART" id="SM00729">
    <property type="entry name" value="Elp3"/>
    <property type="match status" value="1"/>
</dbReference>
<comment type="caution">
    <text evidence="10">The sequence shown here is derived from an EMBL/GenBank/DDBJ whole genome shotgun (WGS) entry which is preliminary data.</text>
</comment>
<dbReference type="AlphaFoldDB" id="A0A8J7VZM2"/>
<sequence length="373" mass="42608">MKINFNDPISASQWLNTVQKEELKEIIRYFFEDASEEEREALYSCAKKLREIHYGKKVYFRGLIEFSSYCKNDCYYCGIRKSNAQARRYRLSEEEILACCQKGYELGFRTFVLQSGEDPYFTDEKLCSIIREIKRQFADCAVTISVGERGRESYEQIFQAGADRFLLRHETADENHYGKLHPSELTFSHRKECLMQLKEIGFQVGAGFMVESPYQTYGTLAEDFLFLRELNPHMIGVGPFIPHKDTDFAGYPAPSSEKTVILLALIRIMLPKTLIPATTALGTVDDQGREKALKAGANVVMPNLSPIEHRKDYALYDNKICTGEEAAECLFCLSNRIRSAGYIPDFSRGDYIDMQDSREISIDRQEGGEGMCG</sequence>
<dbReference type="InterPro" id="IPR007197">
    <property type="entry name" value="rSAM"/>
</dbReference>
<dbReference type="InterPro" id="IPR058240">
    <property type="entry name" value="rSAM_sf"/>
</dbReference>
<dbReference type="SMART" id="SM00876">
    <property type="entry name" value="BATS"/>
    <property type="match status" value="1"/>
</dbReference>
<dbReference type="Proteomes" id="UP000675664">
    <property type="component" value="Unassembled WGS sequence"/>
</dbReference>
<dbReference type="PIRSF" id="PIRSF004762">
    <property type="entry name" value="CHP00423"/>
    <property type="match status" value="1"/>
</dbReference>
<feature type="binding site" evidence="8">
    <location>
        <position position="190"/>
    </location>
    <ligand>
        <name>S-adenosyl-L-methionine</name>
        <dbReference type="ChEBI" id="CHEBI:59789"/>
    </ligand>
</feature>
<evidence type="ECO:0000313" key="10">
    <source>
        <dbReference type="EMBL" id="MBR0596300.1"/>
    </source>
</evidence>
<evidence type="ECO:0000256" key="8">
    <source>
        <dbReference type="PIRSR" id="PIRSR004762-2"/>
    </source>
</evidence>
<dbReference type="InterPro" id="IPR010722">
    <property type="entry name" value="BATS_dom"/>
</dbReference>
<gene>
    <name evidence="10" type="primary">hydE</name>
    <name evidence="10" type="ORF">KCX82_00270</name>
</gene>
<keyword evidence="1 7" id="KW-0004">4Fe-4S</keyword>
<organism evidence="10 11">
    <name type="scientific">Sinanaerobacter chloroacetimidivorans</name>
    <dbReference type="NCBI Taxonomy" id="2818044"/>
    <lineage>
        <taxon>Bacteria</taxon>
        <taxon>Bacillati</taxon>
        <taxon>Bacillota</taxon>
        <taxon>Clostridia</taxon>
        <taxon>Peptostreptococcales</taxon>
        <taxon>Anaerovoracaceae</taxon>
        <taxon>Sinanaerobacter</taxon>
    </lineage>
</organism>
<evidence type="ECO:0000256" key="3">
    <source>
        <dbReference type="ARBA" id="ARBA00022723"/>
    </source>
</evidence>
<dbReference type="GO" id="GO:0042364">
    <property type="term" value="P:water-soluble vitamin biosynthetic process"/>
    <property type="evidence" value="ECO:0007669"/>
    <property type="project" value="UniProtKB-ARBA"/>
</dbReference>
<evidence type="ECO:0000256" key="5">
    <source>
        <dbReference type="ARBA" id="ARBA00023014"/>
    </source>
</evidence>
<dbReference type="InterPro" id="IPR024021">
    <property type="entry name" value="FeFe-hyd_HydE_rSAM"/>
</dbReference>
<feature type="binding site" evidence="7">
    <location>
        <position position="70"/>
    </location>
    <ligand>
        <name>[4Fe-4S] cluster</name>
        <dbReference type="ChEBI" id="CHEBI:49883"/>
        <note>4Fe-4S-S-AdoMet</note>
    </ligand>
</feature>
<keyword evidence="5 7" id="KW-0411">Iron-sulfur</keyword>
<comment type="cofactor">
    <cofactor evidence="6">
        <name>[2Fe-2S] cluster</name>
        <dbReference type="ChEBI" id="CHEBI:190135"/>
    </cofactor>
</comment>
<keyword evidence="11" id="KW-1185">Reference proteome</keyword>
<evidence type="ECO:0000259" key="9">
    <source>
        <dbReference type="PROSITE" id="PS51918"/>
    </source>
</evidence>
<dbReference type="GO" id="GO:0044272">
    <property type="term" value="P:sulfur compound biosynthetic process"/>
    <property type="evidence" value="ECO:0007669"/>
    <property type="project" value="UniProtKB-ARBA"/>
</dbReference>
<evidence type="ECO:0000313" key="11">
    <source>
        <dbReference type="Proteomes" id="UP000675664"/>
    </source>
</evidence>
<dbReference type="PANTHER" id="PTHR43726">
    <property type="entry name" value="3-METHYLORNITHINE SYNTHASE"/>
    <property type="match status" value="1"/>
</dbReference>
<dbReference type="InterPro" id="IPR006638">
    <property type="entry name" value="Elp3/MiaA/NifB-like_rSAM"/>
</dbReference>
<keyword evidence="3" id="KW-0479">Metal-binding</keyword>
<evidence type="ECO:0000256" key="2">
    <source>
        <dbReference type="ARBA" id="ARBA00022691"/>
    </source>
</evidence>
<dbReference type="PROSITE" id="PS51918">
    <property type="entry name" value="RADICAL_SAM"/>
    <property type="match status" value="1"/>
</dbReference>
<dbReference type="InterPro" id="IPR034422">
    <property type="entry name" value="HydE/PylB-like"/>
</dbReference>
<evidence type="ECO:0000256" key="1">
    <source>
        <dbReference type="ARBA" id="ARBA00022485"/>
    </source>
</evidence>
<dbReference type="Gene3D" id="3.20.20.70">
    <property type="entry name" value="Aldolase class I"/>
    <property type="match status" value="1"/>
</dbReference>
<evidence type="ECO:0000256" key="7">
    <source>
        <dbReference type="PIRSR" id="PIRSR004762-1"/>
    </source>
</evidence>
<dbReference type="SFLD" id="SFLDG01280">
    <property type="entry name" value="HydE/PylB-like"/>
    <property type="match status" value="1"/>
</dbReference>
<dbReference type="NCBIfam" id="TIGR03956">
    <property type="entry name" value="rSAM_HydE"/>
    <property type="match status" value="1"/>
</dbReference>
<dbReference type="SFLD" id="SFLDF00348">
    <property type="entry name" value="FeFe_hydrogenase_maturase_(Hyd"/>
    <property type="match status" value="1"/>
</dbReference>
<feature type="binding site" evidence="7">
    <location>
        <position position="74"/>
    </location>
    <ligand>
        <name>[4Fe-4S] cluster</name>
        <dbReference type="ChEBI" id="CHEBI:49883"/>
        <note>4Fe-4S-S-AdoMet</note>
    </ligand>
</feature>
<evidence type="ECO:0000256" key="6">
    <source>
        <dbReference type="ARBA" id="ARBA00034078"/>
    </source>
</evidence>
<proteinExistence type="predicted"/>
<dbReference type="SUPFAM" id="SSF102114">
    <property type="entry name" value="Radical SAM enzymes"/>
    <property type="match status" value="1"/>
</dbReference>
<dbReference type="InterPro" id="IPR013785">
    <property type="entry name" value="Aldolase_TIM"/>
</dbReference>
<dbReference type="Pfam" id="PF04055">
    <property type="entry name" value="Radical_SAM"/>
    <property type="match status" value="1"/>
</dbReference>
<keyword evidence="2 7" id="KW-0949">S-adenosyl-L-methionine</keyword>
<evidence type="ECO:0000256" key="4">
    <source>
        <dbReference type="ARBA" id="ARBA00023004"/>
    </source>
</evidence>
<dbReference type="GO" id="GO:0016740">
    <property type="term" value="F:transferase activity"/>
    <property type="evidence" value="ECO:0007669"/>
    <property type="project" value="TreeGrafter"/>
</dbReference>
<reference evidence="10" key="2">
    <citation type="submission" date="2021-04" db="EMBL/GenBank/DDBJ databases">
        <authorList>
            <person name="Liu J."/>
        </authorList>
    </citation>
    <scope>NUCLEOTIDE SEQUENCE</scope>
    <source>
        <strain evidence="10">BAD-6</strain>
    </source>
</reference>
<dbReference type="GO" id="GO:0046872">
    <property type="term" value="F:metal ion binding"/>
    <property type="evidence" value="ECO:0007669"/>
    <property type="project" value="UniProtKB-KW"/>
</dbReference>